<dbReference type="GO" id="GO:0005741">
    <property type="term" value="C:mitochondrial outer membrane"/>
    <property type="evidence" value="ECO:0007669"/>
    <property type="project" value="TreeGrafter"/>
</dbReference>
<evidence type="ECO:0000256" key="5">
    <source>
        <dbReference type="ARBA" id="ARBA00022989"/>
    </source>
</evidence>
<dbReference type="GO" id="GO:0001836">
    <property type="term" value="P:release of cytochrome c from mitochondria"/>
    <property type="evidence" value="ECO:0007669"/>
    <property type="project" value="TreeGrafter"/>
</dbReference>
<evidence type="ECO:0000256" key="4">
    <source>
        <dbReference type="ARBA" id="ARBA00022703"/>
    </source>
</evidence>
<dbReference type="InterPro" id="IPR010916">
    <property type="entry name" value="TonB_box_CS"/>
</dbReference>
<keyword evidence="6" id="KW-0472">Membrane</keyword>
<evidence type="ECO:0000256" key="3">
    <source>
        <dbReference type="ARBA" id="ARBA00022692"/>
    </source>
</evidence>
<dbReference type="InterPro" id="IPR002475">
    <property type="entry name" value="Bcl2-like"/>
</dbReference>
<reference evidence="8" key="2">
    <citation type="journal article" date="2021" name="Genome Biol. Evol.">
        <title>Developing a high-quality reference genome for a parasitic bivalve with doubly uniparental inheritance (Bivalvia: Unionida).</title>
        <authorList>
            <person name="Smith C.H."/>
        </authorList>
    </citation>
    <scope>NUCLEOTIDE SEQUENCE</scope>
    <source>
        <strain evidence="8">CHS0354</strain>
        <tissue evidence="8">Mantle</tissue>
    </source>
</reference>
<dbReference type="Gene3D" id="1.10.437.10">
    <property type="entry name" value="Blc2-like"/>
    <property type="match status" value="1"/>
</dbReference>
<dbReference type="GO" id="GO:0008630">
    <property type="term" value="P:intrinsic apoptotic signaling pathway in response to DNA damage"/>
    <property type="evidence" value="ECO:0007669"/>
    <property type="project" value="TreeGrafter"/>
</dbReference>
<keyword evidence="3" id="KW-0812">Transmembrane</keyword>
<dbReference type="PANTHER" id="PTHR11256">
    <property type="entry name" value="BCL-2 RELATED"/>
    <property type="match status" value="1"/>
</dbReference>
<proteinExistence type="inferred from homology"/>
<name>A0AAE0SB51_9BIVA</name>
<protein>
    <recommendedName>
        <fullName evidence="7">Bcl-2 Bcl-2 homology region 1-3 domain-containing protein</fullName>
    </recommendedName>
</protein>
<dbReference type="GO" id="GO:0042981">
    <property type="term" value="P:regulation of apoptotic process"/>
    <property type="evidence" value="ECO:0007669"/>
    <property type="project" value="InterPro"/>
</dbReference>
<dbReference type="PRINTS" id="PR01862">
    <property type="entry name" value="BCL2FAMILY"/>
</dbReference>
<evidence type="ECO:0000256" key="2">
    <source>
        <dbReference type="ARBA" id="ARBA00009458"/>
    </source>
</evidence>
<reference evidence="8" key="3">
    <citation type="submission" date="2023-05" db="EMBL/GenBank/DDBJ databases">
        <authorList>
            <person name="Smith C.H."/>
        </authorList>
    </citation>
    <scope>NUCLEOTIDE SEQUENCE</scope>
    <source>
        <strain evidence="8">CHS0354</strain>
        <tissue evidence="8">Mantle</tissue>
    </source>
</reference>
<dbReference type="EMBL" id="JAEAOA010001553">
    <property type="protein sequence ID" value="KAK3588701.1"/>
    <property type="molecule type" value="Genomic_DNA"/>
</dbReference>
<dbReference type="PROSITE" id="PS50062">
    <property type="entry name" value="BCL2_FAMILY"/>
    <property type="match status" value="1"/>
</dbReference>
<accession>A0AAE0SB51</accession>
<reference evidence="8" key="1">
    <citation type="journal article" date="2021" name="Genome Biol. Evol.">
        <title>A High-Quality Reference Genome for a Parasitic Bivalve with Doubly Uniparental Inheritance (Bivalvia: Unionida).</title>
        <authorList>
            <person name="Smith C.H."/>
        </authorList>
    </citation>
    <scope>NUCLEOTIDE SEQUENCE</scope>
    <source>
        <strain evidence="8">CHS0354</strain>
    </source>
</reference>
<sequence length="178" mass="20940">MEDCSSFRDVLLACINDELVEENYAPWMEEYQTRIAAEDSMVVEAALRLCKEFHDHDPQRFQQIMSICHDLHITKENICVAYSSICEGVMHWSKVIALLVFARTMSVECYRRNDTKMVSYIVEWTCEFVCRFIQEWIKTNGGWIGFVEHFTPRDTLSWKSLYDTVKDVVIEKLALKSF</sequence>
<organism evidence="8 9">
    <name type="scientific">Potamilus streckersoni</name>
    <dbReference type="NCBI Taxonomy" id="2493646"/>
    <lineage>
        <taxon>Eukaryota</taxon>
        <taxon>Metazoa</taxon>
        <taxon>Spiralia</taxon>
        <taxon>Lophotrochozoa</taxon>
        <taxon>Mollusca</taxon>
        <taxon>Bivalvia</taxon>
        <taxon>Autobranchia</taxon>
        <taxon>Heteroconchia</taxon>
        <taxon>Palaeoheterodonta</taxon>
        <taxon>Unionida</taxon>
        <taxon>Unionoidea</taxon>
        <taxon>Unionidae</taxon>
        <taxon>Ambleminae</taxon>
        <taxon>Lampsilini</taxon>
        <taxon>Potamilus</taxon>
    </lineage>
</organism>
<comment type="caution">
    <text evidence="8">The sequence shown here is derived from an EMBL/GenBank/DDBJ whole genome shotgun (WGS) entry which is preliminary data.</text>
</comment>
<dbReference type="AlphaFoldDB" id="A0AAE0SB51"/>
<dbReference type="InterPro" id="IPR026298">
    <property type="entry name" value="Bcl-2_fam"/>
</dbReference>
<dbReference type="CDD" id="cd06845">
    <property type="entry name" value="Bcl-2_like"/>
    <property type="match status" value="1"/>
</dbReference>
<evidence type="ECO:0000313" key="8">
    <source>
        <dbReference type="EMBL" id="KAK3588701.1"/>
    </source>
</evidence>
<keyword evidence="5" id="KW-1133">Transmembrane helix</keyword>
<evidence type="ECO:0000259" key="7">
    <source>
        <dbReference type="SMART" id="SM00337"/>
    </source>
</evidence>
<evidence type="ECO:0000313" key="9">
    <source>
        <dbReference type="Proteomes" id="UP001195483"/>
    </source>
</evidence>
<dbReference type="GO" id="GO:0097192">
    <property type="term" value="P:extrinsic apoptotic signaling pathway in absence of ligand"/>
    <property type="evidence" value="ECO:0007669"/>
    <property type="project" value="TreeGrafter"/>
</dbReference>
<dbReference type="PANTHER" id="PTHR11256:SF48">
    <property type="entry name" value="BCL-2-RELATED OVARIAN KILLER PROTEIN"/>
    <property type="match status" value="1"/>
</dbReference>
<keyword evidence="9" id="KW-1185">Reference proteome</keyword>
<comment type="subcellular location">
    <subcellularLocation>
        <location evidence="1">Membrane</location>
        <topology evidence="1">Single-pass membrane protein</topology>
    </subcellularLocation>
</comment>
<dbReference type="InterPro" id="IPR046371">
    <property type="entry name" value="Bcl-2_BH1-3"/>
</dbReference>
<keyword evidence="4" id="KW-0053">Apoptosis</keyword>
<dbReference type="PROSITE" id="PS00430">
    <property type="entry name" value="TONB_DEPENDENT_REC_1"/>
    <property type="match status" value="1"/>
</dbReference>
<evidence type="ECO:0000256" key="6">
    <source>
        <dbReference type="ARBA" id="ARBA00023136"/>
    </source>
</evidence>
<dbReference type="SMART" id="SM00337">
    <property type="entry name" value="BCL"/>
    <property type="match status" value="1"/>
</dbReference>
<dbReference type="InterPro" id="IPR036834">
    <property type="entry name" value="Bcl-2-like_sf"/>
</dbReference>
<feature type="domain" description="Bcl-2 Bcl-2 homology region 1-3" evidence="7">
    <location>
        <begin position="46"/>
        <end position="143"/>
    </location>
</feature>
<comment type="similarity">
    <text evidence="2">Belongs to the Bcl-2 family.</text>
</comment>
<dbReference type="Proteomes" id="UP001195483">
    <property type="component" value="Unassembled WGS sequence"/>
</dbReference>
<dbReference type="GO" id="GO:0051400">
    <property type="term" value="F:BH domain binding"/>
    <property type="evidence" value="ECO:0007669"/>
    <property type="project" value="TreeGrafter"/>
</dbReference>
<dbReference type="Pfam" id="PF00452">
    <property type="entry name" value="Bcl-2"/>
    <property type="match status" value="1"/>
</dbReference>
<gene>
    <name evidence="8" type="ORF">CHS0354_026013</name>
</gene>
<evidence type="ECO:0000256" key="1">
    <source>
        <dbReference type="ARBA" id="ARBA00004167"/>
    </source>
</evidence>
<dbReference type="SUPFAM" id="SSF56854">
    <property type="entry name" value="Bcl-2 inhibitors of programmed cell death"/>
    <property type="match status" value="1"/>
</dbReference>